<dbReference type="Gene3D" id="1.10.3210.10">
    <property type="entry name" value="Hypothetical protein af1432"/>
    <property type="match status" value="1"/>
</dbReference>
<dbReference type="CDD" id="cd00077">
    <property type="entry name" value="HDc"/>
    <property type="match status" value="1"/>
</dbReference>
<dbReference type="PANTHER" id="PTHR45228:SF1">
    <property type="entry name" value="CYCLIC DI-GMP PHOSPHODIESTERASE TM_0186"/>
    <property type="match status" value="1"/>
</dbReference>
<dbReference type="SMART" id="SM00471">
    <property type="entry name" value="HDc"/>
    <property type="match status" value="1"/>
</dbReference>
<dbReference type="GO" id="GO:0016787">
    <property type="term" value="F:hydrolase activity"/>
    <property type="evidence" value="ECO:0007669"/>
    <property type="project" value="UniProtKB-KW"/>
</dbReference>
<dbReference type="AlphaFoldDB" id="A0A1W1D3L5"/>
<dbReference type="InterPro" id="IPR000160">
    <property type="entry name" value="GGDEF_dom"/>
</dbReference>
<evidence type="ECO:0000259" key="2">
    <source>
        <dbReference type="PROSITE" id="PS51831"/>
    </source>
</evidence>
<dbReference type="InterPro" id="IPR006674">
    <property type="entry name" value="HD_domain"/>
</dbReference>
<dbReference type="Gene3D" id="3.30.70.270">
    <property type="match status" value="1"/>
</dbReference>
<evidence type="ECO:0000259" key="3">
    <source>
        <dbReference type="PROSITE" id="PS51832"/>
    </source>
</evidence>
<dbReference type="PANTHER" id="PTHR45228">
    <property type="entry name" value="CYCLIC DI-GMP PHOSPHODIESTERASE TM_0186-RELATED"/>
    <property type="match status" value="1"/>
</dbReference>
<proteinExistence type="predicted"/>
<feature type="domain" description="GGDEF" evidence="1">
    <location>
        <begin position="238"/>
        <end position="352"/>
    </location>
</feature>
<organism evidence="4">
    <name type="scientific">hydrothermal vent metagenome</name>
    <dbReference type="NCBI Taxonomy" id="652676"/>
    <lineage>
        <taxon>unclassified sequences</taxon>
        <taxon>metagenomes</taxon>
        <taxon>ecological metagenomes</taxon>
    </lineage>
</organism>
<dbReference type="Pfam" id="PF13487">
    <property type="entry name" value="HD_5"/>
    <property type="match status" value="1"/>
</dbReference>
<name>A0A1W1D3L5_9ZZZZ</name>
<sequence length="352" mass="41250">MDDFQKYNLDEILPLITVTELRDAYTQGHSQRVAYYAHLLATALNLDTTVCQNVYTAGLLHDIGKIGIPDAILLKPGQLDKEEFELIKLHSSISGQIVKNIPHYKYLANIVASHHENYDGSGYPQGLKKDEIPLEARLLSIADVFDALTTRRIYRSSLSFEQSLTILKEQKYKFDPYFLETFLKIIPHYGITKAQTKTIHFEKLEKLRNNFFFIDPLTKTLNRDGLLAILGKLSHYQYKLMLYFLNIKNFKEYNYHFGSQEGDQLLIQLTKLFYKTFTPQETIKEPQKKDIYFARIQADQFIFISIEQRENYLTYKLEQMIQQFQQEFQVEIKTTKIIKNSHNIKSEIGYLL</sequence>
<dbReference type="InterPro" id="IPR037522">
    <property type="entry name" value="HD_GYP_dom"/>
</dbReference>
<dbReference type="InterPro" id="IPR029787">
    <property type="entry name" value="Nucleotide_cyclase"/>
</dbReference>
<evidence type="ECO:0000313" key="4">
    <source>
        <dbReference type="EMBL" id="SFV75158.1"/>
    </source>
</evidence>
<dbReference type="InterPro" id="IPR052020">
    <property type="entry name" value="Cyclic_di-GMP/3'3'-cGAMP_PDE"/>
</dbReference>
<dbReference type="Pfam" id="PF00990">
    <property type="entry name" value="GGDEF"/>
    <property type="match status" value="1"/>
</dbReference>
<protein>
    <submittedName>
        <fullName evidence="4">Response regulator receiver modulated metal dependent phosphohydrolase</fullName>
    </submittedName>
</protein>
<dbReference type="EMBL" id="FPHP01000018">
    <property type="protein sequence ID" value="SFV75158.1"/>
    <property type="molecule type" value="Genomic_DNA"/>
</dbReference>
<dbReference type="InterPro" id="IPR003607">
    <property type="entry name" value="HD/PDEase_dom"/>
</dbReference>
<dbReference type="PROSITE" id="PS51832">
    <property type="entry name" value="HD_GYP"/>
    <property type="match status" value="1"/>
</dbReference>
<dbReference type="SUPFAM" id="SSF55073">
    <property type="entry name" value="Nucleotide cyclase"/>
    <property type="match status" value="1"/>
</dbReference>
<dbReference type="SUPFAM" id="SSF109604">
    <property type="entry name" value="HD-domain/PDEase-like"/>
    <property type="match status" value="1"/>
</dbReference>
<keyword evidence="4" id="KW-0378">Hydrolase</keyword>
<dbReference type="SMART" id="SM00267">
    <property type="entry name" value="GGDEF"/>
    <property type="match status" value="1"/>
</dbReference>
<gene>
    <name evidence="4" type="ORF">MNB_SM-3-1247</name>
</gene>
<feature type="domain" description="HD" evidence="2">
    <location>
        <begin position="26"/>
        <end position="148"/>
    </location>
</feature>
<accession>A0A1W1D3L5</accession>
<dbReference type="PROSITE" id="PS51831">
    <property type="entry name" value="HD"/>
    <property type="match status" value="1"/>
</dbReference>
<dbReference type="PROSITE" id="PS50887">
    <property type="entry name" value="GGDEF"/>
    <property type="match status" value="1"/>
</dbReference>
<reference evidence="4" key="1">
    <citation type="submission" date="2016-10" db="EMBL/GenBank/DDBJ databases">
        <authorList>
            <person name="de Groot N.N."/>
        </authorList>
    </citation>
    <scope>NUCLEOTIDE SEQUENCE</scope>
</reference>
<dbReference type="InterPro" id="IPR043128">
    <property type="entry name" value="Rev_trsase/Diguanyl_cyclase"/>
</dbReference>
<feature type="domain" description="HD-GYP" evidence="3">
    <location>
        <begin position="4"/>
        <end position="198"/>
    </location>
</feature>
<evidence type="ECO:0000259" key="1">
    <source>
        <dbReference type="PROSITE" id="PS50887"/>
    </source>
</evidence>